<dbReference type="EMBL" id="DVNA01000151">
    <property type="protein sequence ID" value="HIU55502.1"/>
    <property type="molecule type" value="Genomic_DNA"/>
</dbReference>
<dbReference type="PANTHER" id="PTHR43037:SF5">
    <property type="entry name" value="FERULOYL ESTERASE"/>
    <property type="match status" value="1"/>
</dbReference>
<keyword evidence="1" id="KW-0732">Signal</keyword>
<dbReference type="GO" id="GO:0016787">
    <property type="term" value="F:hydrolase activity"/>
    <property type="evidence" value="ECO:0007669"/>
    <property type="project" value="UniProtKB-KW"/>
</dbReference>
<keyword evidence="2 3" id="KW-0378">Hydrolase</keyword>
<gene>
    <name evidence="3" type="ORF">IAB03_06845</name>
</gene>
<dbReference type="InterPro" id="IPR050955">
    <property type="entry name" value="Plant_Biomass_Hydrol_Est"/>
</dbReference>
<evidence type="ECO:0000313" key="4">
    <source>
        <dbReference type="Proteomes" id="UP000824112"/>
    </source>
</evidence>
<evidence type="ECO:0000256" key="1">
    <source>
        <dbReference type="ARBA" id="ARBA00022729"/>
    </source>
</evidence>
<feature type="non-terminal residue" evidence="3">
    <location>
        <position position="344"/>
    </location>
</feature>
<dbReference type="InterPro" id="IPR029058">
    <property type="entry name" value="AB_hydrolase_fold"/>
</dbReference>
<accession>A0A9D1M8B4</accession>
<proteinExistence type="predicted"/>
<dbReference type="AlphaFoldDB" id="A0A9D1M8B4"/>
<dbReference type="Proteomes" id="UP000824112">
    <property type="component" value="Unassembled WGS sequence"/>
</dbReference>
<dbReference type="SUPFAM" id="SSF53474">
    <property type="entry name" value="alpha/beta-Hydrolases"/>
    <property type="match status" value="2"/>
</dbReference>
<dbReference type="PANTHER" id="PTHR43037">
    <property type="entry name" value="UNNAMED PRODUCT-RELATED"/>
    <property type="match status" value="1"/>
</dbReference>
<evidence type="ECO:0000256" key="2">
    <source>
        <dbReference type="ARBA" id="ARBA00022801"/>
    </source>
</evidence>
<organism evidence="3 4">
    <name type="scientific">Candidatus Gallibacteroides avistercoris</name>
    <dbReference type="NCBI Taxonomy" id="2840833"/>
    <lineage>
        <taxon>Bacteria</taxon>
        <taxon>Pseudomonadati</taxon>
        <taxon>Bacteroidota</taxon>
        <taxon>Bacteroidia</taxon>
        <taxon>Bacteroidales</taxon>
        <taxon>Bacteroidaceae</taxon>
        <taxon>Bacteroidaceae incertae sedis</taxon>
        <taxon>Candidatus Gallibacteroides</taxon>
    </lineage>
</organism>
<sequence>MKRLFALLVISIFSYSGLSVYAQSKIVDKFEKWLHTQPDLREIVRLPYFQKSLSATEAESIREMLWNYRAEEIKKQYASSWKLKLFTEDAFRMRFDYRVFGEKPTDGWSLYISMHGGGGAPAALNDQQWRNQIGLYQPQEGIYLAPRAPLNTWDLWHQPHIDALFEQIIKSAVVLKDVNPDRVYITGYSAGGDGTYRLAPRMADRWAAAAMMAGHPGDVSPLSLRNIGFALWMGADDAAYNRNQVARQWKIMLDSLQKNDPGGYVHDVHIVPGKGHWMDREDRAGIEWMSHFTRNPYPEKIVWKQDNGVLHGSFYWLSVPDDLLQSGGEIVVTRKGNTVYIEKN</sequence>
<comment type="caution">
    <text evidence="3">The sequence shown here is derived from an EMBL/GenBank/DDBJ whole genome shotgun (WGS) entry which is preliminary data.</text>
</comment>
<evidence type="ECO:0000313" key="3">
    <source>
        <dbReference type="EMBL" id="HIU55502.1"/>
    </source>
</evidence>
<name>A0A9D1M8B4_9BACT</name>
<reference evidence="3" key="2">
    <citation type="journal article" date="2021" name="PeerJ">
        <title>Extensive microbial diversity within the chicken gut microbiome revealed by metagenomics and culture.</title>
        <authorList>
            <person name="Gilroy R."/>
            <person name="Ravi A."/>
            <person name="Getino M."/>
            <person name="Pursley I."/>
            <person name="Horton D.L."/>
            <person name="Alikhan N.F."/>
            <person name="Baker D."/>
            <person name="Gharbi K."/>
            <person name="Hall N."/>
            <person name="Watson M."/>
            <person name="Adriaenssens E.M."/>
            <person name="Foster-Nyarko E."/>
            <person name="Jarju S."/>
            <person name="Secka A."/>
            <person name="Antonio M."/>
            <person name="Oren A."/>
            <person name="Chaudhuri R.R."/>
            <person name="La Ragione R."/>
            <person name="Hildebrand F."/>
            <person name="Pallen M.J."/>
        </authorList>
    </citation>
    <scope>NUCLEOTIDE SEQUENCE</scope>
    <source>
        <strain evidence="3">CHK158-818</strain>
    </source>
</reference>
<protein>
    <submittedName>
        <fullName evidence="3">Alpha/beta hydrolase</fullName>
    </submittedName>
</protein>
<reference evidence="3" key="1">
    <citation type="submission" date="2020-10" db="EMBL/GenBank/DDBJ databases">
        <authorList>
            <person name="Gilroy R."/>
        </authorList>
    </citation>
    <scope>NUCLEOTIDE SEQUENCE</scope>
    <source>
        <strain evidence="3">CHK158-818</strain>
    </source>
</reference>
<dbReference type="Gene3D" id="3.40.50.1820">
    <property type="entry name" value="alpha/beta hydrolase"/>
    <property type="match status" value="1"/>
</dbReference>